<comment type="caution">
    <text evidence="2">The sequence shown here is derived from an EMBL/GenBank/DDBJ whole genome shotgun (WGS) entry which is preliminary data.</text>
</comment>
<accession>A0A7C0V9T1</accession>
<dbReference type="Gene3D" id="1.10.10.10">
    <property type="entry name" value="Winged helix-like DNA-binding domain superfamily/Winged helix DNA-binding domain"/>
    <property type="match status" value="1"/>
</dbReference>
<name>A0A7C0V9T1_UNCW3</name>
<dbReference type="GO" id="GO:0004252">
    <property type="term" value="F:serine-type endopeptidase activity"/>
    <property type="evidence" value="ECO:0007669"/>
    <property type="project" value="InterPro"/>
</dbReference>
<organism evidence="2">
    <name type="scientific">candidate division WOR-3 bacterium</name>
    <dbReference type="NCBI Taxonomy" id="2052148"/>
    <lineage>
        <taxon>Bacteria</taxon>
        <taxon>Bacteria division WOR-3</taxon>
    </lineage>
</organism>
<dbReference type="GO" id="GO:0006508">
    <property type="term" value="P:proteolysis"/>
    <property type="evidence" value="ECO:0007669"/>
    <property type="project" value="InterPro"/>
</dbReference>
<dbReference type="Proteomes" id="UP000885847">
    <property type="component" value="Unassembled WGS sequence"/>
</dbReference>
<dbReference type="InterPro" id="IPR036388">
    <property type="entry name" value="WH-like_DNA-bd_sf"/>
</dbReference>
<gene>
    <name evidence="2" type="ORF">ENF18_01990</name>
</gene>
<reference evidence="2" key="1">
    <citation type="journal article" date="2020" name="mSystems">
        <title>Genome- and Community-Level Interaction Insights into Carbon Utilization and Element Cycling Functions of Hydrothermarchaeota in Hydrothermal Sediment.</title>
        <authorList>
            <person name="Zhou Z."/>
            <person name="Liu Y."/>
            <person name="Xu W."/>
            <person name="Pan J."/>
            <person name="Luo Z.H."/>
            <person name="Li M."/>
        </authorList>
    </citation>
    <scope>NUCLEOTIDE SEQUENCE [LARGE SCALE GENOMIC DNA]</scope>
    <source>
        <strain evidence="2">HyVt-102</strain>
    </source>
</reference>
<dbReference type="AlphaFoldDB" id="A0A7C0V9T1"/>
<dbReference type="Pfam" id="PF01726">
    <property type="entry name" value="LexA_DNA_bind"/>
    <property type="match status" value="1"/>
</dbReference>
<feature type="non-terminal residue" evidence="2">
    <location>
        <position position="26"/>
    </location>
</feature>
<proteinExistence type="predicted"/>
<evidence type="ECO:0000313" key="2">
    <source>
        <dbReference type="EMBL" id="HDI82547.1"/>
    </source>
</evidence>
<dbReference type="InterPro" id="IPR006199">
    <property type="entry name" value="LexA_DNA-bd_dom"/>
</dbReference>
<sequence length="26" mass="3124">MDTRSKILRFLREFIAENGFPPTVRE</sequence>
<protein>
    <submittedName>
        <fullName evidence="2">Transcriptional repressor LexA</fullName>
    </submittedName>
</protein>
<dbReference type="EMBL" id="DQWE01000090">
    <property type="protein sequence ID" value="HDI82547.1"/>
    <property type="molecule type" value="Genomic_DNA"/>
</dbReference>
<feature type="domain" description="LexA repressor DNA-binding" evidence="1">
    <location>
        <begin position="5"/>
        <end position="26"/>
    </location>
</feature>
<evidence type="ECO:0000259" key="1">
    <source>
        <dbReference type="Pfam" id="PF01726"/>
    </source>
</evidence>